<gene>
    <name evidence="2" type="ORF">C7B82_28710</name>
</gene>
<evidence type="ECO:0000313" key="2">
    <source>
        <dbReference type="EMBL" id="PSB24043.1"/>
    </source>
</evidence>
<feature type="domain" description="HTH cro/C1-type" evidence="1">
    <location>
        <begin position="20"/>
        <end position="75"/>
    </location>
</feature>
<name>A0A2T1DU60_9CYAN</name>
<dbReference type="OrthoDB" id="562953at2"/>
<dbReference type="InterPro" id="IPR025874">
    <property type="entry name" value="DZR"/>
</dbReference>
<organism evidence="2 3">
    <name type="scientific">Stenomitos frigidus ULC18</name>
    <dbReference type="NCBI Taxonomy" id="2107698"/>
    <lineage>
        <taxon>Bacteria</taxon>
        <taxon>Bacillati</taxon>
        <taxon>Cyanobacteriota</taxon>
        <taxon>Cyanophyceae</taxon>
        <taxon>Leptolyngbyales</taxon>
        <taxon>Leptolyngbyaceae</taxon>
        <taxon>Stenomitos</taxon>
    </lineage>
</organism>
<reference evidence="3" key="1">
    <citation type="submission" date="2018-02" db="EMBL/GenBank/DDBJ databases">
        <authorList>
            <person name="Moore K."/>
            <person name="Momper L."/>
        </authorList>
    </citation>
    <scope>NUCLEOTIDE SEQUENCE [LARGE SCALE GENOMIC DNA]</scope>
    <source>
        <strain evidence="3">ULC18</strain>
    </source>
</reference>
<dbReference type="InterPro" id="IPR010982">
    <property type="entry name" value="Lambda_DNA-bd_dom_sf"/>
</dbReference>
<dbReference type="SMART" id="SM00530">
    <property type="entry name" value="HTH_XRE"/>
    <property type="match status" value="1"/>
</dbReference>
<evidence type="ECO:0000313" key="3">
    <source>
        <dbReference type="Proteomes" id="UP000239576"/>
    </source>
</evidence>
<dbReference type="Pfam" id="PF12773">
    <property type="entry name" value="DZR"/>
    <property type="match status" value="1"/>
</dbReference>
<protein>
    <submittedName>
        <fullName evidence="2">Transcriptional regulator</fullName>
    </submittedName>
</protein>
<proteinExistence type="predicted"/>
<dbReference type="PROSITE" id="PS50943">
    <property type="entry name" value="HTH_CROC1"/>
    <property type="match status" value="1"/>
</dbReference>
<dbReference type="RefSeq" id="WP_106260526.1">
    <property type="nucleotide sequence ID" value="NZ_CAWNSW010000054.1"/>
</dbReference>
<dbReference type="InterPro" id="IPR001387">
    <property type="entry name" value="Cro/C1-type_HTH"/>
</dbReference>
<evidence type="ECO:0000259" key="1">
    <source>
        <dbReference type="PROSITE" id="PS50943"/>
    </source>
</evidence>
<sequence length="158" mass="17511">MPLLQQELPPNPEETLANYVRRVRMSLGLSQKELAERAGLHLQSVGKIERGQTTRLKQVPKSGLAYALGLPVEYLDAVCKGVAVEAIATLKFCSECWVPGTPPDPMWTHPRAKHCFACGSQLRDCCGNCQEPIASLKFRFCPYCGQAYKSNVPKFSSR</sequence>
<keyword evidence="3" id="KW-1185">Reference proteome</keyword>
<dbReference type="Gene3D" id="1.10.260.40">
    <property type="entry name" value="lambda repressor-like DNA-binding domains"/>
    <property type="match status" value="1"/>
</dbReference>
<reference evidence="2 3" key="2">
    <citation type="submission" date="2018-03" db="EMBL/GenBank/DDBJ databases">
        <title>The ancient ancestry and fast evolution of plastids.</title>
        <authorList>
            <person name="Moore K.R."/>
            <person name="Magnabosco C."/>
            <person name="Momper L."/>
            <person name="Gold D.A."/>
            <person name="Bosak T."/>
            <person name="Fournier G.P."/>
        </authorList>
    </citation>
    <scope>NUCLEOTIDE SEQUENCE [LARGE SCALE GENOMIC DNA]</scope>
    <source>
        <strain evidence="2 3">ULC18</strain>
    </source>
</reference>
<dbReference type="SUPFAM" id="SSF47413">
    <property type="entry name" value="lambda repressor-like DNA-binding domains"/>
    <property type="match status" value="1"/>
</dbReference>
<dbReference type="GO" id="GO:0003677">
    <property type="term" value="F:DNA binding"/>
    <property type="evidence" value="ECO:0007669"/>
    <property type="project" value="InterPro"/>
</dbReference>
<dbReference type="EMBL" id="PVWK01000155">
    <property type="protein sequence ID" value="PSB24043.1"/>
    <property type="molecule type" value="Genomic_DNA"/>
</dbReference>
<dbReference type="AlphaFoldDB" id="A0A2T1DU60"/>
<dbReference type="Proteomes" id="UP000239576">
    <property type="component" value="Unassembled WGS sequence"/>
</dbReference>
<dbReference type="Pfam" id="PF01381">
    <property type="entry name" value="HTH_3"/>
    <property type="match status" value="1"/>
</dbReference>
<comment type="caution">
    <text evidence="2">The sequence shown here is derived from an EMBL/GenBank/DDBJ whole genome shotgun (WGS) entry which is preliminary data.</text>
</comment>
<dbReference type="CDD" id="cd00093">
    <property type="entry name" value="HTH_XRE"/>
    <property type="match status" value="1"/>
</dbReference>
<accession>A0A2T1DU60</accession>